<dbReference type="InterPro" id="IPR003439">
    <property type="entry name" value="ABC_transporter-like_ATP-bd"/>
</dbReference>
<dbReference type="Proteomes" id="UP000297966">
    <property type="component" value="Unassembled WGS sequence"/>
</dbReference>
<evidence type="ECO:0000256" key="5">
    <source>
        <dbReference type="ARBA" id="ARBA00022840"/>
    </source>
</evidence>
<keyword evidence="2" id="KW-0762">Sugar transport</keyword>
<dbReference type="CDD" id="cd03216">
    <property type="entry name" value="ABC_Carb_Monos_I"/>
    <property type="match status" value="1"/>
</dbReference>
<evidence type="ECO:0000256" key="6">
    <source>
        <dbReference type="ARBA" id="ARBA00024722"/>
    </source>
</evidence>
<comment type="function">
    <text evidence="6">Involved in beta-(1--&gt;2)glucan export. Transmembrane domains (TMD) form a pore in the inner membrane and the ATP-binding domain (NBD) is responsible for energy generation.</text>
</comment>
<dbReference type="SUPFAM" id="SSF52540">
    <property type="entry name" value="P-loop containing nucleoside triphosphate hydrolases"/>
    <property type="match status" value="2"/>
</dbReference>
<sequence length="529" mass="57974">MCARKREAVAMSADIASSCAAKLSAAKVVGIDKTFGGAHALRGVSITFEKGDVHAIAGENGAGKSTLVKILAGVISDYAGAIEIDGVGHRFDSIRDAERHGVFLVPQELSVVPELRVGEYLFLNREPQRWGMVDTRKLWTDAARWLDVFKLDASPLEQMGNLSTHQQQLVSIARAMTQGVKLLILDEPTSSLTERETELMFARIADLHRHGVTTIYISHRLRELERVANVVSVMRDGRVVDHFRLQGQSDTPRRIVQAMVGRDIIEMYPKASAKVGEPILSVRDWTVESTGAGRVHAIKNIHLDVRSGEILGVFGLLGSGAFDLARSLFGAHAGRVSGSMQIRGQVISVMTPRDAIHNGIAYVPAERKRDGLIEAHSIESNMTLAALNRFNRYGILNRYAELQRVQQYVASLKVKCGSVEQPMSQLSGGNQQKVVAAKWLLSEAEIFILEEPTRGVDVNARIDLYALVNEFATAGKAVIIVSTDLPEVIGMSDRVLVMCEGRLVREWMHGEASEEDVMISAAEEYSEGA</sequence>
<evidence type="ECO:0000256" key="2">
    <source>
        <dbReference type="ARBA" id="ARBA00022597"/>
    </source>
</evidence>
<keyword evidence="9" id="KW-1185">Reference proteome</keyword>
<keyword evidence="1" id="KW-0813">Transport</keyword>
<keyword evidence="5 8" id="KW-0067">ATP-binding</keyword>
<dbReference type="GO" id="GO:0005524">
    <property type="term" value="F:ATP binding"/>
    <property type="evidence" value="ECO:0007669"/>
    <property type="project" value="UniProtKB-KW"/>
</dbReference>
<dbReference type="AlphaFoldDB" id="A0A4Y9M2P2"/>
<name>A0A4Y9M2P2_9BRAD</name>
<dbReference type="GO" id="GO:0016887">
    <property type="term" value="F:ATP hydrolysis activity"/>
    <property type="evidence" value="ECO:0007669"/>
    <property type="project" value="InterPro"/>
</dbReference>
<gene>
    <name evidence="8" type="ORF">E4K65_10405</name>
</gene>
<evidence type="ECO:0000256" key="4">
    <source>
        <dbReference type="ARBA" id="ARBA00022741"/>
    </source>
</evidence>
<dbReference type="Pfam" id="PF00005">
    <property type="entry name" value="ABC_tran"/>
    <property type="match status" value="2"/>
</dbReference>
<dbReference type="OrthoDB" id="9805029at2"/>
<proteinExistence type="predicted"/>
<dbReference type="EMBL" id="SPQT01000003">
    <property type="protein sequence ID" value="TFV49303.1"/>
    <property type="molecule type" value="Genomic_DNA"/>
</dbReference>
<dbReference type="CDD" id="cd03215">
    <property type="entry name" value="ABC_Carb_Monos_II"/>
    <property type="match status" value="1"/>
</dbReference>
<dbReference type="SMART" id="SM00382">
    <property type="entry name" value="AAA"/>
    <property type="match status" value="1"/>
</dbReference>
<accession>A0A4Y9M2P2</accession>
<feature type="domain" description="ABC transporter" evidence="7">
    <location>
        <begin position="26"/>
        <end position="261"/>
    </location>
</feature>
<keyword evidence="3" id="KW-0677">Repeat</keyword>
<dbReference type="InterPro" id="IPR027417">
    <property type="entry name" value="P-loop_NTPase"/>
</dbReference>
<dbReference type="PANTHER" id="PTHR43790:SF9">
    <property type="entry name" value="GALACTOFURANOSE TRANSPORTER ATP-BINDING PROTEIN YTFR"/>
    <property type="match status" value="1"/>
</dbReference>
<evidence type="ECO:0000313" key="9">
    <source>
        <dbReference type="Proteomes" id="UP000297966"/>
    </source>
</evidence>
<organism evidence="8 9">
    <name type="scientific">Bradyrhizobium niftali</name>
    <dbReference type="NCBI Taxonomy" id="2560055"/>
    <lineage>
        <taxon>Bacteria</taxon>
        <taxon>Pseudomonadati</taxon>
        <taxon>Pseudomonadota</taxon>
        <taxon>Alphaproteobacteria</taxon>
        <taxon>Hyphomicrobiales</taxon>
        <taxon>Nitrobacteraceae</taxon>
        <taxon>Bradyrhizobium</taxon>
    </lineage>
</organism>
<evidence type="ECO:0000313" key="8">
    <source>
        <dbReference type="EMBL" id="TFV49303.1"/>
    </source>
</evidence>
<reference evidence="8 9" key="1">
    <citation type="submission" date="2019-03" db="EMBL/GenBank/DDBJ databases">
        <title>Bradyrhizobium diversity isolated from nodules of Chamaecrista fasciculata.</title>
        <authorList>
            <person name="Klepa M.S."/>
            <person name="Urquiaga M.O."/>
            <person name="Hungria M."/>
            <person name="Delamuta J.R."/>
        </authorList>
    </citation>
    <scope>NUCLEOTIDE SEQUENCE [LARGE SCALE GENOMIC DNA]</scope>
    <source>
        <strain evidence="8 9">CNPSo 3448</strain>
    </source>
</reference>
<protein>
    <submittedName>
        <fullName evidence="8">Sugar ABC transporter ATP-binding protein</fullName>
    </submittedName>
</protein>
<feature type="domain" description="ABC transporter" evidence="7">
    <location>
        <begin position="282"/>
        <end position="525"/>
    </location>
</feature>
<dbReference type="Gene3D" id="3.40.50.300">
    <property type="entry name" value="P-loop containing nucleotide triphosphate hydrolases"/>
    <property type="match status" value="2"/>
</dbReference>
<dbReference type="PROSITE" id="PS50893">
    <property type="entry name" value="ABC_TRANSPORTER_2"/>
    <property type="match status" value="2"/>
</dbReference>
<dbReference type="InterPro" id="IPR050107">
    <property type="entry name" value="ABC_carbohydrate_import_ATPase"/>
</dbReference>
<evidence type="ECO:0000256" key="1">
    <source>
        <dbReference type="ARBA" id="ARBA00022448"/>
    </source>
</evidence>
<dbReference type="InterPro" id="IPR003593">
    <property type="entry name" value="AAA+_ATPase"/>
</dbReference>
<evidence type="ECO:0000259" key="7">
    <source>
        <dbReference type="PROSITE" id="PS50893"/>
    </source>
</evidence>
<dbReference type="PANTHER" id="PTHR43790">
    <property type="entry name" value="CARBOHYDRATE TRANSPORT ATP-BINDING PROTEIN MG119-RELATED"/>
    <property type="match status" value="1"/>
</dbReference>
<evidence type="ECO:0000256" key="3">
    <source>
        <dbReference type="ARBA" id="ARBA00022737"/>
    </source>
</evidence>
<comment type="caution">
    <text evidence="8">The sequence shown here is derived from an EMBL/GenBank/DDBJ whole genome shotgun (WGS) entry which is preliminary data.</text>
</comment>
<keyword evidence="4" id="KW-0547">Nucleotide-binding</keyword>